<accession>A0ABY9HV53</accession>
<keyword evidence="4" id="KW-0456">Lyase</keyword>
<dbReference type="Proteomes" id="UP001239522">
    <property type="component" value="Plasmid unnamed1"/>
</dbReference>
<dbReference type="Pfam" id="PF01370">
    <property type="entry name" value="Epimerase"/>
    <property type="match status" value="1"/>
</dbReference>
<geneLocation type="plasmid" evidence="6 7">
    <name>unnamed1</name>
</geneLocation>
<reference evidence="6 7" key="1">
    <citation type="submission" date="2023-03" db="EMBL/GenBank/DDBJ databases">
        <title>Isolation and description of six Streptomyces strains from soil environments, able to metabolize different microbial glucans.</title>
        <authorList>
            <person name="Widen T."/>
            <person name="Larsbrink J."/>
        </authorList>
    </citation>
    <scope>NUCLEOTIDE SEQUENCE [LARGE SCALE GENOMIC DNA]</scope>
    <source>
        <strain evidence="6 7">Mut1</strain>
        <plasmid evidence="6 7">unnamed1</plasmid>
    </source>
</reference>
<evidence type="ECO:0000256" key="1">
    <source>
        <dbReference type="ARBA" id="ARBA00001911"/>
    </source>
</evidence>
<evidence type="ECO:0000256" key="2">
    <source>
        <dbReference type="ARBA" id="ARBA00022793"/>
    </source>
</evidence>
<dbReference type="Gene3D" id="3.90.25.10">
    <property type="entry name" value="UDP-galactose 4-epimerase, domain 1"/>
    <property type="match status" value="1"/>
</dbReference>
<gene>
    <name evidence="6" type="ORF">P8A18_33575</name>
</gene>
<dbReference type="EMBL" id="CP120998">
    <property type="protein sequence ID" value="WLQ38451.1"/>
    <property type="molecule type" value="Genomic_DNA"/>
</dbReference>
<evidence type="ECO:0000259" key="5">
    <source>
        <dbReference type="Pfam" id="PF01370"/>
    </source>
</evidence>
<evidence type="ECO:0000256" key="3">
    <source>
        <dbReference type="ARBA" id="ARBA00023027"/>
    </source>
</evidence>
<evidence type="ECO:0000256" key="4">
    <source>
        <dbReference type="ARBA" id="ARBA00023239"/>
    </source>
</evidence>
<protein>
    <submittedName>
        <fullName evidence="6">SDR family oxidoreductase</fullName>
    </submittedName>
</protein>
<dbReference type="Gene3D" id="3.40.50.720">
    <property type="entry name" value="NAD(P)-binding Rossmann-like Domain"/>
    <property type="match status" value="1"/>
</dbReference>
<dbReference type="InterPro" id="IPR044516">
    <property type="entry name" value="UXS-like"/>
</dbReference>
<name>A0ABY9HV53_9ACTN</name>
<dbReference type="InterPro" id="IPR036291">
    <property type="entry name" value="NAD(P)-bd_dom_sf"/>
</dbReference>
<evidence type="ECO:0000313" key="7">
    <source>
        <dbReference type="Proteomes" id="UP001239522"/>
    </source>
</evidence>
<feature type="domain" description="NAD-dependent epimerase/dehydratase" evidence="5">
    <location>
        <begin position="19"/>
        <end position="253"/>
    </location>
</feature>
<sequence>MSHTARTQGPSEHMGRRTVVTGGAGFVGSHLCRALLAAGDSVVCLDNLSTGRLRNIGDLLDRPRFTFLNADVVEPFAISGRVDLVLHLACPASPVDYFRMPVATLRAGGHGTYNALSLARDKGARFVVTSTSEVYGDPLVHPQREDYWGNVNPVGPRACYDESKRFSEALTVAFRDEYGVDTGIARLFNSYGPDMRGGDGRVVPTFIKQALAGKPLTVMGDGSQTRSLCYVTDTVRAILALAGSYETSPVNIGNPHEITMRELAEYIITLTGSASPVRYVEAHPDDPQRRRPDIGRARRVLDWEPEVRLFDGLKETIASFTPAGDLSAV</sequence>
<keyword evidence="2" id="KW-0210">Decarboxylase</keyword>
<comment type="cofactor">
    <cofactor evidence="1">
        <name>NAD(+)</name>
        <dbReference type="ChEBI" id="CHEBI:57540"/>
    </cofactor>
</comment>
<dbReference type="RefSeq" id="WP_306061501.1">
    <property type="nucleotide sequence ID" value="NZ_CP120998.1"/>
</dbReference>
<dbReference type="PANTHER" id="PTHR43078">
    <property type="entry name" value="UDP-GLUCURONIC ACID DECARBOXYLASE-RELATED"/>
    <property type="match status" value="1"/>
</dbReference>
<dbReference type="CDD" id="cd05230">
    <property type="entry name" value="UGD_SDR_e"/>
    <property type="match status" value="1"/>
</dbReference>
<keyword evidence="7" id="KW-1185">Reference proteome</keyword>
<dbReference type="SUPFAM" id="SSF51735">
    <property type="entry name" value="NAD(P)-binding Rossmann-fold domains"/>
    <property type="match status" value="1"/>
</dbReference>
<dbReference type="PANTHER" id="PTHR43078:SF6">
    <property type="entry name" value="UDP-GLUCURONIC ACID DECARBOXYLASE 1"/>
    <property type="match status" value="1"/>
</dbReference>
<organism evidence="6 7">
    <name type="scientific">Streptomyces castrisilvae</name>
    <dbReference type="NCBI Taxonomy" id="3033811"/>
    <lineage>
        <taxon>Bacteria</taxon>
        <taxon>Bacillati</taxon>
        <taxon>Actinomycetota</taxon>
        <taxon>Actinomycetes</taxon>
        <taxon>Kitasatosporales</taxon>
        <taxon>Streptomycetaceae</taxon>
        <taxon>Streptomyces</taxon>
    </lineage>
</organism>
<keyword evidence="6" id="KW-0614">Plasmid</keyword>
<proteinExistence type="predicted"/>
<evidence type="ECO:0000313" key="6">
    <source>
        <dbReference type="EMBL" id="WLQ38451.1"/>
    </source>
</evidence>
<dbReference type="InterPro" id="IPR001509">
    <property type="entry name" value="Epimerase_deHydtase"/>
</dbReference>
<keyword evidence="3" id="KW-0520">NAD</keyword>